<accession>A0AA95H2S1</accession>
<dbReference type="Pfam" id="PF05728">
    <property type="entry name" value="UPF0227"/>
    <property type="match status" value="1"/>
</dbReference>
<name>A0AA95H2S1_9GAMM</name>
<sequence>MLLYIHGFNSSSQSGKAQESKHWLEARQRGDEWVCPDLPNRPAEALQVLCQIIENSPTPVKLVGSSLGGFYATALVAKYAIKAVLINPAVHSGLLLRSALGTVTHYYTHESYEFTQTYLDDLTAMDQAIPAYPEKMLLMVETGDEVLDYRDAVAYYRQSHQLIFQGGDHGFTRFADVMDLIDRF</sequence>
<dbReference type="GO" id="GO:0016787">
    <property type="term" value="F:hydrolase activity"/>
    <property type="evidence" value="ECO:0007669"/>
    <property type="project" value="UniProtKB-KW"/>
</dbReference>
<dbReference type="PANTHER" id="PTHR35602:SF3">
    <property type="entry name" value="ESTERASE YQIA"/>
    <property type="match status" value="1"/>
</dbReference>
<dbReference type="InterPro" id="IPR029058">
    <property type="entry name" value="AB_hydrolase_fold"/>
</dbReference>
<dbReference type="KEGG" id="tdu:QJT80_10345"/>
<proteinExistence type="predicted"/>
<organism evidence="1">
    <name type="scientific">Candidatus Thiocaldithrix dubininis</name>
    <dbReference type="NCBI Taxonomy" id="3080823"/>
    <lineage>
        <taxon>Bacteria</taxon>
        <taxon>Pseudomonadati</taxon>
        <taxon>Pseudomonadota</taxon>
        <taxon>Gammaproteobacteria</taxon>
        <taxon>Thiotrichales</taxon>
        <taxon>Thiotrichaceae</taxon>
        <taxon>Candidatus Thiocaldithrix</taxon>
    </lineage>
</organism>
<protein>
    <submittedName>
        <fullName evidence="1">YqiA/YcfP family alpha/beta fold hydrolase</fullName>
    </submittedName>
</protein>
<dbReference type="InterPro" id="IPR008886">
    <property type="entry name" value="UPF0227/Esterase_YqiA"/>
</dbReference>
<gene>
    <name evidence="1" type="ORF">QJT80_10345</name>
</gene>
<dbReference type="Gene3D" id="3.40.50.1820">
    <property type="entry name" value="alpha/beta hydrolase"/>
    <property type="match status" value="1"/>
</dbReference>
<dbReference type="SUPFAM" id="SSF53474">
    <property type="entry name" value="alpha/beta-Hydrolases"/>
    <property type="match status" value="1"/>
</dbReference>
<reference evidence="1" key="1">
    <citation type="journal article" date="2023" name="Int. J. Mol. Sci.">
        <title>Metagenomics Revealed a New Genus 'Candidatus Thiocaldithrix dubininis' gen. nov., sp. nov. and a New Species 'Candidatus Thiothrix putei' sp. nov. in the Family Thiotrichaceae, Some Members of Which Have Traits of Both Na+- and H+-Motive Energetics.</title>
        <authorList>
            <person name="Ravin N.V."/>
            <person name="Muntyan M.S."/>
            <person name="Smolyakov D.D."/>
            <person name="Rudenko T.S."/>
            <person name="Beletsky A.V."/>
            <person name="Mardanov A.V."/>
            <person name="Grabovich M.Y."/>
        </authorList>
    </citation>
    <scope>NUCLEOTIDE SEQUENCE</scope>
    <source>
        <strain evidence="1">GKL-01</strain>
    </source>
</reference>
<dbReference type="Proteomes" id="UP001300672">
    <property type="component" value="Chromosome"/>
</dbReference>
<dbReference type="AlphaFoldDB" id="A0AA95H2S1"/>
<reference evidence="1" key="2">
    <citation type="submission" date="2023-04" db="EMBL/GenBank/DDBJ databases">
        <authorList>
            <person name="Beletskiy A.V."/>
            <person name="Mardanov A.V."/>
            <person name="Ravin N.V."/>
        </authorList>
    </citation>
    <scope>NUCLEOTIDE SEQUENCE</scope>
    <source>
        <strain evidence="1">GKL-01</strain>
    </source>
</reference>
<keyword evidence="1" id="KW-0378">Hydrolase</keyword>
<evidence type="ECO:0000313" key="1">
    <source>
        <dbReference type="EMBL" id="WGZ89901.1"/>
    </source>
</evidence>
<dbReference type="EMBL" id="CP124755">
    <property type="protein sequence ID" value="WGZ89901.1"/>
    <property type="molecule type" value="Genomic_DNA"/>
</dbReference>
<dbReference type="PANTHER" id="PTHR35602">
    <property type="entry name" value="ESTERASE YQIA-RELATED"/>
    <property type="match status" value="1"/>
</dbReference>